<evidence type="ECO:0000313" key="8">
    <source>
        <dbReference type="Proteomes" id="UP000297792"/>
    </source>
</evidence>
<proteinExistence type="inferred from homology"/>
<keyword evidence="3 6" id="KW-0489">Methyltransferase</keyword>
<sequence length="241" mass="26556">MMPTTCASYPAELLDAFLIAATETGIQQVVFLSSDLDPRPYQLPWAAGTHVYVVDHPAILDVKTAAMAGTTSTTVVRGVPADVSGDWPAALVRAGFDADRSALWSVEGVLPFIPSDEQRRLVADITALSAPGSRLISEVSVSPFRDDSDGDVTADVDVERCWRESADTEMITKWQWSFAASRYVTAYLTSERPTSEYEAVETVLDSVDHHRGGVGRRIHGHAGAHVLRRRRRLRHRQRQGR</sequence>
<dbReference type="NCBIfam" id="TIGR00027">
    <property type="entry name" value="mthyl_TIGR00027"/>
    <property type="match status" value="1"/>
</dbReference>
<evidence type="ECO:0000256" key="5">
    <source>
        <dbReference type="ARBA" id="ARBA00022691"/>
    </source>
</evidence>
<dbReference type="Pfam" id="PF04072">
    <property type="entry name" value="LCM"/>
    <property type="match status" value="1"/>
</dbReference>
<reference evidence="7 8" key="1">
    <citation type="submission" date="2018-12" db="EMBL/GenBank/DDBJ databases">
        <title>Draft genome sequences of Mycolicibacterium peregrinum isolated from a pig with lymphadenitis and from soil on the same Japanese pig farm.</title>
        <authorList>
            <person name="Komatsu T."/>
            <person name="Ohya K."/>
            <person name="Sawai K."/>
            <person name="Odoi J.O."/>
            <person name="Otsu K."/>
            <person name="Ota A."/>
            <person name="Ito T."/>
            <person name="Kawai M."/>
            <person name="Maruyama F."/>
        </authorList>
    </citation>
    <scope>NUCLEOTIDE SEQUENCE [LARGE SCALE GENOMIC DNA]</scope>
    <source>
        <strain evidence="7 8">138</strain>
    </source>
</reference>
<evidence type="ECO:0000313" key="7">
    <source>
        <dbReference type="EMBL" id="TGB47560.1"/>
    </source>
</evidence>
<dbReference type="SUPFAM" id="SSF53335">
    <property type="entry name" value="S-adenosyl-L-methionine-dependent methyltransferases"/>
    <property type="match status" value="1"/>
</dbReference>
<comment type="caution">
    <text evidence="7">The sequence shown here is derived from an EMBL/GenBank/DDBJ whole genome shotgun (WGS) entry which is preliminary data.</text>
</comment>
<dbReference type="PANTHER" id="PTHR43619">
    <property type="entry name" value="S-ADENOSYL-L-METHIONINE-DEPENDENT METHYLTRANSFERASE YKTD-RELATED"/>
    <property type="match status" value="1"/>
</dbReference>
<dbReference type="GO" id="GO:0008168">
    <property type="term" value="F:methyltransferase activity"/>
    <property type="evidence" value="ECO:0007669"/>
    <property type="project" value="UniProtKB-UniRule"/>
</dbReference>
<evidence type="ECO:0000256" key="2">
    <source>
        <dbReference type="ARBA" id="ARBA00008138"/>
    </source>
</evidence>
<gene>
    <name evidence="7" type="ORF">EJD98_01145</name>
</gene>
<dbReference type="InterPro" id="IPR011610">
    <property type="entry name" value="SAM_mthyl_Trfase_ML2640-like"/>
</dbReference>
<evidence type="ECO:0000256" key="4">
    <source>
        <dbReference type="ARBA" id="ARBA00022679"/>
    </source>
</evidence>
<evidence type="ECO:0000256" key="6">
    <source>
        <dbReference type="RuleBase" id="RU362030"/>
    </source>
</evidence>
<dbReference type="InterPro" id="IPR029063">
    <property type="entry name" value="SAM-dependent_MTases_sf"/>
</dbReference>
<dbReference type="EC" id="2.1.1.-" evidence="6"/>
<evidence type="ECO:0000256" key="3">
    <source>
        <dbReference type="ARBA" id="ARBA00022603"/>
    </source>
</evidence>
<dbReference type="InterPro" id="IPR007213">
    <property type="entry name" value="Ppm1/Ppm2/Tcmp"/>
</dbReference>
<comment type="function">
    <text evidence="1 6">Exhibits S-adenosyl-L-methionine-dependent methyltransferase activity.</text>
</comment>
<dbReference type="GO" id="GO:0032259">
    <property type="term" value="P:methylation"/>
    <property type="evidence" value="ECO:0007669"/>
    <property type="project" value="UniProtKB-KW"/>
</dbReference>
<keyword evidence="5 6" id="KW-0949">S-adenosyl-L-methionine</keyword>
<dbReference type="PANTHER" id="PTHR43619:SF2">
    <property type="entry name" value="S-ADENOSYL-L-METHIONINE-DEPENDENT METHYLTRANSFERASES SUPERFAMILY PROTEIN"/>
    <property type="match status" value="1"/>
</dbReference>
<accession>A0A5F1CU02</accession>
<comment type="similarity">
    <text evidence="2 6">Belongs to the UPF0677 family.</text>
</comment>
<evidence type="ECO:0000256" key="1">
    <source>
        <dbReference type="ARBA" id="ARBA00003907"/>
    </source>
</evidence>
<protein>
    <recommendedName>
        <fullName evidence="6">S-adenosyl-L-methionine-dependent methyltransferase</fullName>
        <ecNumber evidence="6">2.1.1.-</ecNumber>
    </recommendedName>
</protein>
<keyword evidence="4 7" id="KW-0808">Transferase</keyword>
<name>A0A5F1CU02_MYCPR</name>
<organism evidence="7 8">
    <name type="scientific">Mycolicibacterium peregrinum</name>
    <name type="common">Mycobacterium peregrinum</name>
    <dbReference type="NCBI Taxonomy" id="43304"/>
    <lineage>
        <taxon>Bacteria</taxon>
        <taxon>Bacillati</taxon>
        <taxon>Actinomycetota</taxon>
        <taxon>Actinomycetes</taxon>
        <taxon>Mycobacteriales</taxon>
        <taxon>Mycobacteriaceae</taxon>
        <taxon>Mycolicibacterium</taxon>
    </lineage>
</organism>
<dbReference type="AlphaFoldDB" id="A0A5F1CU02"/>
<dbReference type="EMBL" id="RWKA01000001">
    <property type="protein sequence ID" value="TGB47560.1"/>
    <property type="molecule type" value="Genomic_DNA"/>
</dbReference>
<dbReference type="Proteomes" id="UP000297792">
    <property type="component" value="Unassembled WGS sequence"/>
</dbReference>
<dbReference type="Gene3D" id="3.40.50.150">
    <property type="entry name" value="Vaccinia Virus protein VP39"/>
    <property type="match status" value="1"/>
</dbReference>
<keyword evidence="8" id="KW-1185">Reference proteome</keyword>